<dbReference type="CDD" id="cd03811">
    <property type="entry name" value="GT4_GT28_WabH-like"/>
    <property type="match status" value="1"/>
</dbReference>
<evidence type="ECO:0000259" key="1">
    <source>
        <dbReference type="Pfam" id="PF00534"/>
    </source>
</evidence>
<dbReference type="SUPFAM" id="SSF53756">
    <property type="entry name" value="UDP-Glycosyltransferase/glycogen phosphorylase"/>
    <property type="match status" value="1"/>
</dbReference>
<organism evidence="2 3">
    <name type="scientific">Canicola haemoglobinophilus</name>
    <dbReference type="NCBI Taxonomy" id="733"/>
    <lineage>
        <taxon>Bacteria</taxon>
        <taxon>Pseudomonadati</taxon>
        <taxon>Pseudomonadota</taxon>
        <taxon>Gammaproteobacteria</taxon>
        <taxon>Pasteurellales</taxon>
        <taxon>Pasteurellaceae</taxon>
        <taxon>Canicola</taxon>
    </lineage>
</organism>
<evidence type="ECO:0000313" key="2">
    <source>
        <dbReference type="EMBL" id="STO67871.1"/>
    </source>
</evidence>
<evidence type="ECO:0000313" key="3">
    <source>
        <dbReference type="Proteomes" id="UP000254496"/>
    </source>
</evidence>
<proteinExistence type="predicted"/>
<keyword evidence="2" id="KW-0808">Transferase</keyword>
<dbReference type="Gene3D" id="3.40.50.2000">
    <property type="entry name" value="Glycogen Phosphorylase B"/>
    <property type="match status" value="2"/>
</dbReference>
<dbReference type="EC" id="2.4.1.52" evidence="2"/>
<dbReference type="Proteomes" id="UP000254496">
    <property type="component" value="Unassembled WGS sequence"/>
</dbReference>
<comment type="caution">
    <text evidence="2">The sequence shown here is derived from an EMBL/GenBank/DDBJ whole genome shotgun (WGS) entry which is preliminary data.</text>
</comment>
<dbReference type="Pfam" id="PF00534">
    <property type="entry name" value="Glycos_transf_1"/>
    <property type="match status" value="1"/>
</dbReference>
<dbReference type="RefSeq" id="WP_115072584.1">
    <property type="nucleotide sequence ID" value="NZ_UGHE01000002.1"/>
</dbReference>
<accession>A0AB38H9E3</accession>
<dbReference type="EMBL" id="UGHJ01000001">
    <property type="protein sequence ID" value="STO67871.1"/>
    <property type="molecule type" value="Genomic_DNA"/>
</dbReference>
<dbReference type="GO" id="GO:1901135">
    <property type="term" value="P:carbohydrate derivative metabolic process"/>
    <property type="evidence" value="ECO:0007669"/>
    <property type="project" value="UniProtKB-ARBA"/>
</dbReference>
<dbReference type="AlphaFoldDB" id="A0AB38H9E3"/>
<dbReference type="PANTHER" id="PTHR12526">
    <property type="entry name" value="GLYCOSYLTRANSFERASE"/>
    <property type="match status" value="1"/>
</dbReference>
<protein>
    <submittedName>
        <fullName evidence="2">Glycosyl transferase family protein</fullName>
        <ecNumber evidence="2">2.4.1.52</ecNumber>
    </submittedName>
</protein>
<sequence>MTSVKKRILFFHKSLVIGGAEVILINYLKILSKNNNLDIDLWILEEQIENAYIEKIPNKINLLFLLKRKDLDMLSLKEQYLLASKIIKKLLIENKFNLIVNFNSHFDFFLEKYSLNIPIIRWVHGIAHCNYWEKHSDYFHFILKKHHCLITVNEELKKHCLKTLRRLKLKDIPIYSIYNPINIEYIKQAMNQSISGYLLQVSRLDISKNHLQLINIYAKLKKLGIKEKLLIIGDGETYQQLKQRIAQLGLEQDCLLLGSKSNPYPFMKNAKLFLHTSLSEGLPTVLIESMVCGVPVVAMDCQTGPKEILNNGKYGELVKLKDEEEFVQKTYKLLKNKDLLQNFKEKTQIATNRFSFDYVDKSINELFIQIFSNNLPLYTELTYCPYKPSLIRKLILRVNRYLVR</sequence>
<gene>
    <name evidence="2" type="primary">tagE</name>
    <name evidence="2" type="ORF">NCTC8540_00344</name>
</gene>
<dbReference type="GO" id="GO:0047265">
    <property type="term" value="F:poly(glycerol-phosphate) alpha-glucosyltransferase activity"/>
    <property type="evidence" value="ECO:0007669"/>
    <property type="project" value="UniProtKB-EC"/>
</dbReference>
<reference evidence="2 3" key="1">
    <citation type="submission" date="2018-06" db="EMBL/GenBank/DDBJ databases">
        <authorList>
            <consortium name="Pathogen Informatics"/>
            <person name="Doyle S."/>
        </authorList>
    </citation>
    <scope>NUCLEOTIDE SEQUENCE [LARGE SCALE GENOMIC DNA]</scope>
    <source>
        <strain evidence="2 3">NCTC8540</strain>
    </source>
</reference>
<dbReference type="InterPro" id="IPR001296">
    <property type="entry name" value="Glyco_trans_1"/>
</dbReference>
<name>A0AB38H9E3_9PAST</name>
<keyword evidence="2" id="KW-0328">Glycosyltransferase</keyword>
<feature type="domain" description="Glycosyl transferase family 1" evidence="1">
    <location>
        <begin position="197"/>
        <end position="347"/>
    </location>
</feature>
<dbReference type="PANTHER" id="PTHR12526:SF630">
    <property type="entry name" value="GLYCOSYLTRANSFERASE"/>
    <property type="match status" value="1"/>
</dbReference>